<sequence>MTRHRRHWLWPVVILAFVAVVVGGIFGARAYLNTQYYVGTDDNTVAIYQGSPDNLAWIQLSHVTEKTNIKTADLPRYYRDRVLGNIRVSSMDSAHATVAELRTGAQQCKVI</sequence>
<keyword evidence="1" id="KW-0812">Transmembrane</keyword>
<feature type="domain" description="Bypass of forespore C C-terminal" evidence="2">
    <location>
        <begin position="34"/>
        <end position="93"/>
    </location>
</feature>
<organism evidence="3 4">
    <name type="scientific">Streptomyces gibsoniae</name>
    <dbReference type="NCBI Taxonomy" id="3075529"/>
    <lineage>
        <taxon>Bacteria</taxon>
        <taxon>Bacillati</taxon>
        <taxon>Actinomycetota</taxon>
        <taxon>Actinomycetes</taxon>
        <taxon>Kitasatosporales</taxon>
        <taxon>Streptomycetaceae</taxon>
        <taxon>Streptomyces</taxon>
    </lineage>
</organism>
<dbReference type="Pfam" id="PF08955">
    <property type="entry name" value="BofC_C"/>
    <property type="match status" value="1"/>
</dbReference>
<evidence type="ECO:0000256" key="1">
    <source>
        <dbReference type="SAM" id="Phobius"/>
    </source>
</evidence>
<protein>
    <submittedName>
        <fullName evidence="3">Protein phosphatase</fullName>
    </submittedName>
</protein>
<gene>
    <name evidence="3" type="ORF">RM764_47345</name>
</gene>
<name>A0ABU2UB39_9ACTN</name>
<feature type="transmembrane region" description="Helical" evidence="1">
    <location>
        <begin position="12"/>
        <end position="32"/>
    </location>
</feature>
<dbReference type="Proteomes" id="UP001183809">
    <property type="component" value="Unassembled WGS sequence"/>
</dbReference>
<keyword evidence="4" id="KW-1185">Reference proteome</keyword>
<evidence type="ECO:0000259" key="2">
    <source>
        <dbReference type="Pfam" id="PF08955"/>
    </source>
</evidence>
<comment type="caution">
    <text evidence="3">The sequence shown here is derived from an EMBL/GenBank/DDBJ whole genome shotgun (WGS) entry which is preliminary data.</text>
</comment>
<reference evidence="4" key="1">
    <citation type="submission" date="2023-07" db="EMBL/GenBank/DDBJ databases">
        <title>30 novel species of actinomycetes from the DSMZ collection.</title>
        <authorList>
            <person name="Nouioui I."/>
        </authorList>
    </citation>
    <scope>NUCLEOTIDE SEQUENCE [LARGE SCALE GENOMIC DNA]</scope>
    <source>
        <strain evidence="4">DSM 41699</strain>
    </source>
</reference>
<keyword evidence="1" id="KW-0472">Membrane</keyword>
<dbReference type="EMBL" id="JAVREY010000434">
    <property type="protein sequence ID" value="MDT0470429.1"/>
    <property type="molecule type" value="Genomic_DNA"/>
</dbReference>
<accession>A0ABU2UB39</accession>
<feature type="non-terminal residue" evidence="3">
    <location>
        <position position="111"/>
    </location>
</feature>
<evidence type="ECO:0000313" key="3">
    <source>
        <dbReference type="EMBL" id="MDT0470429.1"/>
    </source>
</evidence>
<proteinExistence type="predicted"/>
<keyword evidence="1" id="KW-1133">Transmembrane helix</keyword>
<dbReference type="InterPro" id="IPR015050">
    <property type="entry name" value="BofC_C"/>
</dbReference>
<evidence type="ECO:0000313" key="4">
    <source>
        <dbReference type="Proteomes" id="UP001183809"/>
    </source>
</evidence>